<sequence>MLASFVLRALMDATALFPRSDGDKFLSFPYEERWECLKHVITSFYLGPNGKNGKRPTIEEVASFMKDKHAFSAQIHQYRHRLRKWDIRKRTLTSEKDGIVSALGKRSSSHATTSDITLDHGKQVDKKQLKRYLKDQARHAQPEPLTPGALLLWNLPYAAYSKAYGARLDEPSPFDTTGATPTYVNIQSPEAHTPGRQTQGPTPTTELINQKLAQDRSNFLLQGRHLELLKSCAKEQRVLLTNYLHDFYINTYVTAKFWGRGPKEWTPGMISVLTLEPFVSPGPSPRGITPGPSPTGFHDAALTDTPTQLCRWSIHVRHENYEPIPDKPHEEEDGLFDISNLSSWKEWNTNDPALSMVQCIEKSLSRGAFSNTPPESLPISLPSISKSLQQHPDQLCVDAVRAAIMTGNRDLVVGILDEACDNHEVVDQIIATYPFHLAAAFLDGGNTCCSMVAALCYAIGPPSSLRSYRDNLGNTVLDAFMVSILRSHSSVAPDHVNSHFDPPHRFPGEDKDICGRWDATSPVLRNHFRKGYARIPSTWKHALCHTAVQAICHSIIAIYGSPISPEINIISGLFIRHCTNCGLKLELGPLHALVVVAFYLAHQGMQGETLFGPLAILVCLLSLGTEPSLVAAISIKDILDRAEPGQCHHQPMTAAELMEAVPSPIIARWTHECQRGWHCILHALRLREIDGREKEPTVGGGMAQADPSDQNHGETGSYTDQKIYNSDFESDGEDFCYLEGSIGLRVHDEYLCLPRGTPILSILWATIQAELLTYRRIEIDQPWISSNFSMVALTAWLEGKAEAFDTPLLTEGLIKPHSECCGWFLTPRFDAPIAEEVCQRQNFVFAIGKTNLTFEPSTLTGAVEGDTLELRFYSRNHSVVQGDLDIRRTPPCTPPTEGIFTSGFFSGFNFPTPPGSVNLGSHRRVLLPERAGSHCKNGMIAVINGQSPAAANQYLANYKAAAAALANGTSVSPASVFGGGIFPLNETSTSTASSSAGNTFKLTVTVTRTSSASSSASTTTIGTSTRTTTTTTSATATSTAGANSFGASFIRLAAAGAAALILV</sequence>
<accession>A0AA40C0I5</accession>
<feature type="region of interest" description="Disordered" evidence="1">
    <location>
        <begin position="695"/>
        <end position="719"/>
    </location>
</feature>
<dbReference type="InterPro" id="IPR025676">
    <property type="entry name" value="Clr5_dom"/>
</dbReference>
<dbReference type="InterPro" id="IPR052953">
    <property type="entry name" value="Ser-rich/MCO-related"/>
</dbReference>
<dbReference type="PANTHER" id="PTHR34883">
    <property type="entry name" value="SERINE-RICH PROTEIN, PUTATIVE-RELATED-RELATED"/>
    <property type="match status" value="1"/>
</dbReference>
<feature type="domain" description="Clr5" evidence="2">
    <location>
        <begin position="31"/>
        <end position="89"/>
    </location>
</feature>
<proteinExistence type="predicted"/>
<evidence type="ECO:0000256" key="1">
    <source>
        <dbReference type="SAM" id="MobiDB-lite"/>
    </source>
</evidence>
<evidence type="ECO:0000313" key="3">
    <source>
        <dbReference type="EMBL" id="KAK0620557.1"/>
    </source>
</evidence>
<dbReference type="AlphaFoldDB" id="A0AA40C0I5"/>
<evidence type="ECO:0000313" key="4">
    <source>
        <dbReference type="Proteomes" id="UP001175000"/>
    </source>
</evidence>
<name>A0AA40C0I5_9PEZI</name>
<evidence type="ECO:0000259" key="2">
    <source>
        <dbReference type="Pfam" id="PF14420"/>
    </source>
</evidence>
<keyword evidence="4" id="KW-1185">Reference proteome</keyword>
<gene>
    <name evidence="3" type="ORF">B0T14DRAFT_567300</name>
</gene>
<feature type="region of interest" description="Disordered" evidence="1">
    <location>
        <begin position="1013"/>
        <end position="1036"/>
    </location>
</feature>
<dbReference type="Pfam" id="PF14420">
    <property type="entry name" value="Clr5"/>
    <property type="match status" value="1"/>
</dbReference>
<dbReference type="PANTHER" id="PTHR34883:SF20">
    <property type="entry name" value="PHYTOCYANIN DOMAIN-CONTAINING PROTEIN"/>
    <property type="match status" value="1"/>
</dbReference>
<comment type="caution">
    <text evidence="3">The sequence shown here is derived from an EMBL/GenBank/DDBJ whole genome shotgun (WGS) entry which is preliminary data.</text>
</comment>
<protein>
    <recommendedName>
        <fullName evidence="2">Clr5 domain-containing protein</fullName>
    </recommendedName>
</protein>
<reference evidence="3" key="1">
    <citation type="submission" date="2023-06" db="EMBL/GenBank/DDBJ databases">
        <title>Genome-scale phylogeny and comparative genomics of the fungal order Sordariales.</title>
        <authorList>
            <consortium name="Lawrence Berkeley National Laboratory"/>
            <person name="Hensen N."/>
            <person name="Bonometti L."/>
            <person name="Westerberg I."/>
            <person name="Brannstrom I.O."/>
            <person name="Guillou S."/>
            <person name="Cros-Aarteil S."/>
            <person name="Calhoun S."/>
            <person name="Haridas S."/>
            <person name="Kuo A."/>
            <person name="Mondo S."/>
            <person name="Pangilinan J."/>
            <person name="Riley R."/>
            <person name="Labutti K."/>
            <person name="Andreopoulos B."/>
            <person name="Lipzen A."/>
            <person name="Chen C."/>
            <person name="Yanf M."/>
            <person name="Daum C."/>
            <person name="Ng V."/>
            <person name="Clum A."/>
            <person name="Steindorff A."/>
            <person name="Ohm R."/>
            <person name="Martin F."/>
            <person name="Silar P."/>
            <person name="Natvig D."/>
            <person name="Lalanne C."/>
            <person name="Gautier V."/>
            <person name="Ament-Velasquez S.L."/>
            <person name="Kruys A."/>
            <person name="Hutchinson M.I."/>
            <person name="Powell A.J."/>
            <person name="Barry K."/>
            <person name="Miller A.N."/>
            <person name="Grigoriev I.V."/>
            <person name="Debuchy R."/>
            <person name="Gladieux P."/>
            <person name="Thoren M.H."/>
            <person name="Johannesson H."/>
        </authorList>
    </citation>
    <scope>NUCLEOTIDE SEQUENCE</scope>
    <source>
        <strain evidence="3">CBS 606.72</strain>
    </source>
</reference>
<organism evidence="3 4">
    <name type="scientific">Immersiella caudata</name>
    <dbReference type="NCBI Taxonomy" id="314043"/>
    <lineage>
        <taxon>Eukaryota</taxon>
        <taxon>Fungi</taxon>
        <taxon>Dikarya</taxon>
        <taxon>Ascomycota</taxon>
        <taxon>Pezizomycotina</taxon>
        <taxon>Sordariomycetes</taxon>
        <taxon>Sordariomycetidae</taxon>
        <taxon>Sordariales</taxon>
        <taxon>Lasiosphaeriaceae</taxon>
        <taxon>Immersiella</taxon>
    </lineage>
</organism>
<feature type="compositionally biased region" description="Polar residues" evidence="1">
    <location>
        <begin position="707"/>
        <end position="719"/>
    </location>
</feature>
<dbReference type="Proteomes" id="UP001175000">
    <property type="component" value="Unassembled WGS sequence"/>
</dbReference>
<dbReference type="SUPFAM" id="SSF49503">
    <property type="entry name" value="Cupredoxins"/>
    <property type="match status" value="1"/>
</dbReference>
<dbReference type="InterPro" id="IPR008972">
    <property type="entry name" value="Cupredoxin"/>
</dbReference>
<dbReference type="EMBL" id="JAULSU010000004">
    <property type="protein sequence ID" value="KAK0620557.1"/>
    <property type="molecule type" value="Genomic_DNA"/>
</dbReference>